<sequence>MAPTQRHWNKNKGKCGICGDAWDLPEPRPHEDGGKYGKGIVVKTYQRGQNTTIEVLLTAVHGGYFEFRLCPVTPDSTPDQDCLDRYLLPLADGSGYRRSIPRDGSRPGLYNTQVTLPKDLTCDRCVLQWHYYTGNSWGRCNDGKRKEGMGCGPQETFRGCADIAIV</sequence>
<proteinExistence type="predicted"/>
<dbReference type="PANTHER" id="PTHR21113:SF6">
    <property type="entry name" value="CHITIN-BINDING TYPE-4 DOMAIN-CONTAINING PROTEIN"/>
    <property type="match status" value="1"/>
</dbReference>
<feature type="domain" description="Chitin-binding type-4" evidence="1">
    <location>
        <begin position="10"/>
        <end position="163"/>
    </location>
</feature>
<evidence type="ECO:0000313" key="3">
    <source>
        <dbReference type="Proteomes" id="UP001235939"/>
    </source>
</evidence>
<dbReference type="Pfam" id="PF03067">
    <property type="entry name" value="LPMO_10"/>
    <property type="match status" value="1"/>
</dbReference>
<protein>
    <recommendedName>
        <fullName evidence="1">Chitin-binding type-4 domain-containing protein</fullName>
    </recommendedName>
</protein>
<gene>
    <name evidence="2" type="ORF">LAZ67_22001435</name>
</gene>
<accession>A0ABY6LP00</accession>
<organism evidence="2 3">
    <name type="scientific">Cordylochernes scorpioides</name>
    <dbReference type="NCBI Taxonomy" id="51811"/>
    <lineage>
        <taxon>Eukaryota</taxon>
        <taxon>Metazoa</taxon>
        <taxon>Ecdysozoa</taxon>
        <taxon>Arthropoda</taxon>
        <taxon>Chelicerata</taxon>
        <taxon>Arachnida</taxon>
        <taxon>Pseudoscorpiones</taxon>
        <taxon>Cheliferoidea</taxon>
        <taxon>Chernetidae</taxon>
        <taxon>Cordylochernes</taxon>
    </lineage>
</organism>
<dbReference type="EMBL" id="CP092884">
    <property type="protein sequence ID" value="UYV82934.1"/>
    <property type="molecule type" value="Genomic_DNA"/>
</dbReference>
<reference evidence="2 3" key="1">
    <citation type="submission" date="2022-03" db="EMBL/GenBank/DDBJ databases">
        <title>A chromosomal length assembly of Cordylochernes scorpioides.</title>
        <authorList>
            <person name="Zeh D."/>
            <person name="Zeh J."/>
        </authorList>
    </citation>
    <scope>NUCLEOTIDE SEQUENCE [LARGE SCALE GENOMIC DNA]</scope>
    <source>
        <strain evidence="2">IN4F17</strain>
        <tissue evidence="2">Whole Body</tissue>
    </source>
</reference>
<dbReference type="PANTHER" id="PTHR21113">
    <property type="entry name" value="AGAP001705-PA"/>
    <property type="match status" value="1"/>
</dbReference>
<evidence type="ECO:0000259" key="1">
    <source>
        <dbReference type="Pfam" id="PF03067"/>
    </source>
</evidence>
<name>A0ABY6LP00_9ARAC</name>
<dbReference type="InterPro" id="IPR004302">
    <property type="entry name" value="Cellulose/chitin-bd_N"/>
</dbReference>
<dbReference type="Proteomes" id="UP001235939">
    <property type="component" value="Chromosome 22"/>
</dbReference>
<evidence type="ECO:0000313" key="2">
    <source>
        <dbReference type="EMBL" id="UYV82934.1"/>
    </source>
</evidence>
<keyword evidence="3" id="KW-1185">Reference proteome</keyword>